<dbReference type="InterPro" id="IPR029044">
    <property type="entry name" value="Nucleotide-diphossugar_trans"/>
</dbReference>
<dbReference type="AlphaFoldDB" id="A0A930UCT6"/>
<accession>A0A930UCT6</accession>
<evidence type="ECO:0000313" key="2">
    <source>
        <dbReference type="EMBL" id="MBF2708389.1"/>
    </source>
</evidence>
<organism evidence="2 3">
    <name type="scientific">Flavobacterium soyangense</name>
    <dbReference type="NCBI Taxonomy" id="2023265"/>
    <lineage>
        <taxon>Bacteria</taxon>
        <taxon>Pseudomonadati</taxon>
        <taxon>Bacteroidota</taxon>
        <taxon>Flavobacteriia</taxon>
        <taxon>Flavobacteriales</taxon>
        <taxon>Flavobacteriaceae</taxon>
        <taxon>Flavobacterium</taxon>
    </lineage>
</organism>
<dbReference type="EMBL" id="JADHEC010000012">
    <property type="protein sequence ID" value="MBF2708389.1"/>
    <property type="molecule type" value="Genomic_DNA"/>
</dbReference>
<reference evidence="2" key="1">
    <citation type="submission" date="2020-11" db="EMBL/GenBank/DDBJ databases">
        <title>Genome of Flavobacterium soyangense.</title>
        <authorList>
            <person name="Liu Q."/>
            <person name="Xin Y.-H."/>
        </authorList>
    </citation>
    <scope>NUCLEOTIDE SEQUENCE</scope>
    <source>
        <strain evidence="2">CGMCC 1.13493</strain>
    </source>
</reference>
<dbReference type="Gene3D" id="3.90.550.10">
    <property type="entry name" value="Spore Coat Polysaccharide Biosynthesis Protein SpsA, Chain A"/>
    <property type="match status" value="1"/>
</dbReference>
<feature type="domain" description="Glycosyltransferase 2-like" evidence="1">
    <location>
        <begin position="3"/>
        <end position="138"/>
    </location>
</feature>
<gene>
    <name evidence="2" type="ORF">IR213_07280</name>
</gene>
<evidence type="ECO:0000313" key="3">
    <source>
        <dbReference type="Proteomes" id="UP000646211"/>
    </source>
</evidence>
<dbReference type="InterPro" id="IPR001173">
    <property type="entry name" value="Glyco_trans_2-like"/>
</dbReference>
<proteinExistence type="predicted"/>
<dbReference type="Proteomes" id="UP000646211">
    <property type="component" value="Unassembled WGS sequence"/>
</dbReference>
<dbReference type="RefSeq" id="WP_194311645.1">
    <property type="nucleotide sequence ID" value="NZ_JADHEC010000012.1"/>
</dbReference>
<protein>
    <submittedName>
        <fullName evidence="2">Glycosyltransferase family 2 protein</fullName>
    </submittedName>
</protein>
<dbReference type="CDD" id="cd00761">
    <property type="entry name" value="Glyco_tranf_GTA_type"/>
    <property type="match status" value="1"/>
</dbReference>
<evidence type="ECO:0000259" key="1">
    <source>
        <dbReference type="Pfam" id="PF00535"/>
    </source>
</evidence>
<sequence>MISILIPIYNYDAFPLVSELHKQCLESRIEFEILCQDDTSNQFLNENQKINNLENCNFSRNNSNLGRGKNINFLAEKAKFEWLLIMDCDTFPIHNIYIQKYISQINEGEKVIYGGIEYKKEKPNNDQLLRWFYGNARESLSVEKRNTNPNGNTLTSNILIKKNTFISNKFDESITKYGYEDLVFLSELKKKKVLVKHIDNPTYHLGLETSKQFLEKTKTALENLELIIKTNTLDNSESKILRIYSFLKRLYLVSIISFLFKKTEGKIEQNLLSQNPSLLLFDFYKLGYFCNIKTQ</sequence>
<name>A0A930UCT6_9FLAO</name>
<dbReference type="SUPFAM" id="SSF53448">
    <property type="entry name" value="Nucleotide-diphospho-sugar transferases"/>
    <property type="match status" value="1"/>
</dbReference>
<keyword evidence="3" id="KW-1185">Reference proteome</keyword>
<dbReference type="Pfam" id="PF00535">
    <property type="entry name" value="Glycos_transf_2"/>
    <property type="match status" value="1"/>
</dbReference>
<comment type="caution">
    <text evidence="2">The sequence shown here is derived from an EMBL/GenBank/DDBJ whole genome shotgun (WGS) entry which is preliminary data.</text>
</comment>